<dbReference type="Gene3D" id="1.10.8.270">
    <property type="entry name" value="putative rabgap domain of human tbc1 domain family member 14 like domains"/>
    <property type="match status" value="1"/>
</dbReference>
<proteinExistence type="predicted"/>
<reference evidence="3 5" key="1">
    <citation type="submission" date="2024-04" db="EMBL/GenBank/DDBJ databases">
        <title>Tritrichomonas musculus Genome.</title>
        <authorList>
            <person name="Alves-Ferreira E."/>
            <person name="Grigg M."/>
            <person name="Lorenzi H."/>
            <person name="Galac M."/>
        </authorList>
    </citation>
    <scope>NUCLEOTIDE SEQUENCE [LARGE SCALE GENOMIC DNA]</scope>
    <source>
        <strain evidence="3 5">EAF2021</strain>
    </source>
</reference>
<dbReference type="SMART" id="SM00164">
    <property type="entry name" value="TBC"/>
    <property type="match status" value="1"/>
</dbReference>
<dbReference type="Proteomes" id="UP001470230">
    <property type="component" value="Unassembled WGS sequence"/>
</dbReference>
<dbReference type="PANTHER" id="PTHR22957:SF27">
    <property type="entry name" value="TBC1 DOMAIN FAMILY MEMBER 13"/>
    <property type="match status" value="1"/>
</dbReference>
<comment type="caution">
    <text evidence="3">The sequence shown here is derived from an EMBL/GenBank/DDBJ whole genome shotgun (WGS) entry which is preliminary data.</text>
</comment>
<evidence type="ECO:0000313" key="5">
    <source>
        <dbReference type="Proteomes" id="UP001470230"/>
    </source>
</evidence>
<dbReference type="EMBL" id="JAPFFF010000389">
    <property type="protein sequence ID" value="KAK8834481.1"/>
    <property type="molecule type" value="Genomic_DNA"/>
</dbReference>
<evidence type="ECO:0000259" key="2">
    <source>
        <dbReference type="PROSITE" id="PS50086"/>
    </source>
</evidence>
<feature type="region of interest" description="Disordered" evidence="1">
    <location>
        <begin position="363"/>
        <end position="382"/>
    </location>
</feature>
<dbReference type="Pfam" id="PF00566">
    <property type="entry name" value="RabGAP-TBC"/>
    <property type="match status" value="1"/>
</dbReference>
<dbReference type="SUPFAM" id="SSF47923">
    <property type="entry name" value="Ypt/Rab-GAP domain of gyp1p"/>
    <property type="match status" value="2"/>
</dbReference>
<dbReference type="PANTHER" id="PTHR22957">
    <property type="entry name" value="TBC1 DOMAIN FAMILY MEMBER GTPASE-ACTIVATING PROTEIN"/>
    <property type="match status" value="1"/>
</dbReference>
<protein>
    <recommendedName>
        <fullName evidence="2">Rab-GAP TBC domain-containing protein</fullName>
    </recommendedName>
</protein>
<accession>A0ABR2GLC3</accession>
<evidence type="ECO:0000313" key="3">
    <source>
        <dbReference type="EMBL" id="KAK8834481.1"/>
    </source>
</evidence>
<name>A0ABR2GLC3_9EUKA</name>
<dbReference type="InterPro" id="IPR035969">
    <property type="entry name" value="Rab-GAP_TBC_sf"/>
</dbReference>
<evidence type="ECO:0000256" key="1">
    <source>
        <dbReference type="SAM" id="MobiDB-lite"/>
    </source>
</evidence>
<evidence type="ECO:0000313" key="4">
    <source>
        <dbReference type="EMBL" id="KAK8852341.1"/>
    </source>
</evidence>
<dbReference type="Gene3D" id="1.10.472.80">
    <property type="entry name" value="Ypt/Rab-GAP domain of gyp1p, domain 3"/>
    <property type="match status" value="1"/>
</dbReference>
<gene>
    <name evidence="4" type="ORF">M9Y10_017315</name>
    <name evidence="3" type="ORF">M9Y10_027969</name>
</gene>
<feature type="domain" description="Rab-GAP TBC" evidence="2">
    <location>
        <begin position="46"/>
        <end position="306"/>
    </location>
</feature>
<keyword evidence="5" id="KW-1185">Reference proteome</keyword>
<sequence>MTEADGDLCFIHLDYPDSVISPLIKSSSSEKPVNIDEIKRLTAKGLDSPIDRTLSWLLILKLYPQDKTKWPSIFNELKTQYFDYVNYTNLQEWHKKQISPQITIDDFGKDFHDMGVIHGDIVRSGRLFFFLPERPILYPQTKADQGDVLFEFQEHLRRLERLLYVFRTFHSGMGYMQGFNEIAIPFYYVILRPFRNHSGHNTENDEISSEMLDTVEVLTFHCFQKIMTNTTLAEFYTTQDQSSIIKHQLNTFENLMKIHLPNCYAAIQSLHIHPVFYCLRWFSLCFAQEHDLPSLLAVWDALISHFQTFVEYLFYVGLGHLKIVEPKINKENYSKTIEALQHINTSGRVKDILSFADECWMKDKNPQPPQPTQKSPFKKKHT</sequence>
<organism evidence="3 5">
    <name type="scientific">Tritrichomonas musculus</name>
    <dbReference type="NCBI Taxonomy" id="1915356"/>
    <lineage>
        <taxon>Eukaryota</taxon>
        <taxon>Metamonada</taxon>
        <taxon>Parabasalia</taxon>
        <taxon>Tritrichomonadida</taxon>
        <taxon>Tritrichomonadidae</taxon>
        <taxon>Tritrichomonas</taxon>
    </lineage>
</organism>
<dbReference type="InterPro" id="IPR000195">
    <property type="entry name" value="Rab-GAP-TBC_dom"/>
</dbReference>
<dbReference type="EMBL" id="JAPFFF010000023">
    <property type="protein sequence ID" value="KAK8852341.1"/>
    <property type="molecule type" value="Genomic_DNA"/>
</dbReference>
<dbReference type="PROSITE" id="PS50086">
    <property type="entry name" value="TBC_RABGAP"/>
    <property type="match status" value="1"/>
</dbReference>